<evidence type="ECO:0000256" key="17">
    <source>
        <dbReference type="ARBA" id="ARBA00042835"/>
    </source>
</evidence>
<keyword evidence="7 20" id="KW-1133">Transmembrane helix</keyword>
<evidence type="ECO:0000256" key="14">
    <source>
        <dbReference type="ARBA" id="ARBA00036553"/>
    </source>
</evidence>
<evidence type="ECO:0000256" key="7">
    <source>
        <dbReference type="ARBA" id="ARBA00022989"/>
    </source>
</evidence>
<dbReference type="Pfam" id="PF00474">
    <property type="entry name" value="SSF"/>
    <property type="match status" value="1"/>
</dbReference>
<dbReference type="InterPro" id="IPR038377">
    <property type="entry name" value="Na/Glc_symporter_sf"/>
</dbReference>
<evidence type="ECO:0000256" key="15">
    <source>
        <dbReference type="ARBA" id="ARBA00039217"/>
    </source>
</evidence>
<evidence type="ECO:0000256" key="19">
    <source>
        <dbReference type="RuleBase" id="RU362091"/>
    </source>
</evidence>
<keyword evidence="8" id="KW-0915">Sodium</keyword>
<dbReference type="InterPro" id="IPR018212">
    <property type="entry name" value="Na/solute_symporter_CS"/>
</dbReference>
<dbReference type="GO" id="GO:0005412">
    <property type="term" value="F:D-glucose:sodium symporter activity"/>
    <property type="evidence" value="ECO:0007669"/>
    <property type="project" value="TreeGrafter"/>
</dbReference>
<feature type="transmembrane region" description="Helical" evidence="20">
    <location>
        <begin position="90"/>
        <end position="112"/>
    </location>
</feature>
<evidence type="ECO:0000256" key="13">
    <source>
        <dbReference type="ARBA" id="ARBA00036082"/>
    </source>
</evidence>
<feature type="transmembrane region" description="Helical" evidence="20">
    <location>
        <begin position="161"/>
        <end position="185"/>
    </location>
</feature>
<feature type="transmembrane region" description="Helical" evidence="20">
    <location>
        <begin position="291"/>
        <end position="312"/>
    </location>
</feature>
<evidence type="ECO:0000256" key="3">
    <source>
        <dbReference type="ARBA" id="ARBA00022448"/>
    </source>
</evidence>
<keyword evidence="9" id="KW-0406">Ion transport</keyword>
<dbReference type="GO" id="GO:0016324">
    <property type="term" value="C:apical plasma membrane"/>
    <property type="evidence" value="ECO:0007669"/>
    <property type="project" value="UniProtKB-SubCell"/>
</dbReference>
<feature type="transmembrane region" description="Helical" evidence="20">
    <location>
        <begin position="124"/>
        <end position="141"/>
    </location>
</feature>
<feature type="non-terminal residue" evidence="21">
    <location>
        <position position="1"/>
    </location>
</feature>
<dbReference type="PROSITE" id="PS00456">
    <property type="entry name" value="NA_SOLUT_SYMP_1"/>
    <property type="match status" value="1"/>
</dbReference>
<keyword evidence="4" id="KW-1003">Cell membrane</keyword>
<accession>A0A093PF82</accession>
<dbReference type="AlphaFoldDB" id="A0A093PF82"/>
<evidence type="ECO:0000256" key="12">
    <source>
        <dbReference type="ARBA" id="ARBA00023201"/>
    </source>
</evidence>
<keyword evidence="10 20" id="KW-0472">Membrane</keyword>
<evidence type="ECO:0000256" key="18">
    <source>
        <dbReference type="ARBA" id="ARBA00045692"/>
    </source>
</evidence>
<organism evidence="21 22">
    <name type="scientific">Pygoscelis adeliae</name>
    <name type="common">Adelie penguin</name>
    <dbReference type="NCBI Taxonomy" id="9238"/>
    <lineage>
        <taxon>Eukaryota</taxon>
        <taxon>Metazoa</taxon>
        <taxon>Chordata</taxon>
        <taxon>Craniata</taxon>
        <taxon>Vertebrata</taxon>
        <taxon>Euteleostomi</taxon>
        <taxon>Archelosauria</taxon>
        <taxon>Archosauria</taxon>
        <taxon>Dinosauria</taxon>
        <taxon>Saurischia</taxon>
        <taxon>Theropoda</taxon>
        <taxon>Coelurosauria</taxon>
        <taxon>Aves</taxon>
        <taxon>Neognathae</taxon>
        <taxon>Neoaves</taxon>
        <taxon>Aequornithes</taxon>
        <taxon>Sphenisciformes</taxon>
        <taxon>Spheniscidae</taxon>
        <taxon>Pygoscelis</taxon>
    </lineage>
</organism>
<comment type="function">
    <text evidence="18">Electrogenic Na+-coupled sugar symporter that actively transports D-mannose or D-fructose at the plasma membrane, with a Na+ to sugar coupling ratio of 1:1. Transporter activity is driven by a transmembrane Na+ electrochemical gradient set by the Na+/K+ pump. Exclusively recognizes sugar substrates having a pyranose ring with an axial hydroxyl group on carbon 2. Has likely evolved to enable renal reabsorption of D-mannose, an important constituent of oligosaccharide chains of glycoproteins. Contributes to dietary D-fructose reabsorption from glomerular filtrate across the brush border of the kidney.</text>
</comment>
<name>A0A093PF82_PYGAD</name>
<comment type="catalytic activity">
    <reaction evidence="13">
        <text>D-mannose(out) + Na(+)(out) = D-mannose(in) + Na(+)(in)</text>
        <dbReference type="Rhea" id="RHEA:72907"/>
        <dbReference type="ChEBI" id="CHEBI:4208"/>
        <dbReference type="ChEBI" id="CHEBI:29101"/>
    </reaction>
    <physiologicalReaction direction="left-to-right" evidence="13">
        <dbReference type="Rhea" id="RHEA:72908"/>
    </physiologicalReaction>
</comment>
<evidence type="ECO:0000313" key="21">
    <source>
        <dbReference type="EMBL" id="KFW70892.1"/>
    </source>
</evidence>
<keyword evidence="22" id="KW-1185">Reference proteome</keyword>
<evidence type="ECO:0000256" key="11">
    <source>
        <dbReference type="ARBA" id="ARBA00023180"/>
    </source>
</evidence>
<evidence type="ECO:0000256" key="6">
    <source>
        <dbReference type="ARBA" id="ARBA00022692"/>
    </source>
</evidence>
<keyword evidence="3" id="KW-0813">Transport</keyword>
<feature type="transmembrane region" description="Helical" evidence="20">
    <location>
        <begin position="559"/>
        <end position="582"/>
    </location>
</feature>
<feature type="non-terminal residue" evidence="21">
    <location>
        <position position="583"/>
    </location>
</feature>
<feature type="transmembrane region" description="Helical" evidence="20">
    <location>
        <begin position="192"/>
        <end position="212"/>
    </location>
</feature>
<dbReference type="Gene3D" id="1.20.1730.10">
    <property type="entry name" value="Sodium/glucose cotransporter"/>
    <property type="match status" value="1"/>
</dbReference>
<dbReference type="EMBL" id="KL225320">
    <property type="protein sequence ID" value="KFW70892.1"/>
    <property type="molecule type" value="Genomic_DNA"/>
</dbReference>
<comment type="catalytic activity">
    <reaction evidence="14">
        <text>D-fructopyranose(out) + Na(+)(out) = D-fructopyranose(in) + Na(+)(in)</text>
        <dbReference type="Rhea" id="RHEA:72915"/>
        <dbReference type="ChEBI" id="CHEBI:29101"/>
        <dbReference type="ChEBI" id="CHEBI:37714"/>
    </reaction>
    <physiologicalReaction direction="left-to-right" evidence="14">
        <dbReference type="Rhea" id="RHEA:72916"/>
    </physiologicalReaction>
</comment>
<evidence type="ECO:0000256" key="5">
    <source>
        <dbReference type="ARBA" id="ARBA00022597"/>
    </source>
</evidence>
<comment type="subcellular location">
    <subcellularLocation>
        <location evidence="1">Apical cell membrane</location>
        <topology evidence="1">Multi-pass membrane protein</topology>
    </subcellularLocation>
</comment>
<reference evidence="21 22" key="1">
    <citation type="submission" date="2014-04" db="EMBL/GenBank/DDBJ databases">
        <title>Genome evolution of avian class.</title>
        <authorList>
            <person name="Zhang G."/>
            <person name="Li C."/>
        </authorList>
    </citation>
    <scope>NUCLEOTIDE SEQUENCE [LARGE SCALE GENOMIC DNA]</scope>
    <source>
        <strain evidence="21">BGI_AS28</strain>
    </source>
</reference>
<feature type="transmembrane region" description="Helical" evidence="20">
    <location>
        <begin position="391"/>
        <end position="412"/>
    </location>
</feature>
<feature type="transmembrane region" description="Helical" evidence="20">
    <location>
        <begin position="49"/>
        <end position="70"/>
    </location>
</feature>
<evidence type="ECO:0000256" key="20">
    <source>
        <dbReference type="SAM" id="Phobius"/>
    </source>
</evidence>
<evidence type="ECO:0000256" key="16">
    <source>
        <dbReference type="ARBA" id="ARBA00041339"/>
    </source>
</evidence>
<comment type="similarity">
    <text evidence="2 19">Belongs to the sodium:solute symporter (SSF) (TC 2.A.21) family.</text>
</comment>
<dbReference type="InterPro" id="IPR001734">
    <property type="entry name" value="Na/solute_symporter"/>
</dbReference>
<evidence type="ECO:0000256" key="4">
    <source>
        <dbReference type="ARBA" id="ARBA00022475"/>
    </source>
</evidence>
<dbReference type="NCBIfam" id="TIGR00813">
    <property type="entry name" value="sss"/>
    <property type="match status" value="1"/>
</dbReference>
<keyword evidence="6 20" id="KW-0812">Transmembrane</keyword>
<evidence type="ECO:0000256" key="8">
    <source>
        <dbReference type="ARBA" id="ARBA00023053"/>
    </source>
</evidence>
<proteinExistence type="inferred from homology"/>
<feature type="transmembrane region" description="Helical" evidence="20">
    <location>
        <begin position="346"/>
        <end position="370"/>
    </location>
</feature>
<dbReference type="Proteomes" id="UP000054081">
    <property type="component" value="Unassembled WGS sequence"/>
</dbReference>
<feature type="transmembrane region" description="Helical" evidence="20">
    <location>
        <begin position="450"/>
        <end position="468"/>
    </location>
</feature>
<evidence type="ECO:0000256" key="1">
    <source>
        <dbReference type="ARBA" id="ARBA00004424"/>
    </source>
</evidence>
<dbReference type="PROSITE" id="PS50283">
    <property type="entry name" value="NA_SOLUT_SYMP_3"/>
    <property type="match status" value="1"/>
</dbReference>
<feature type="transmembrane region" description="Helical" evidence="20">
    <location>
        <begin position="252"/>
        <end position="270"/>
    </location>
</feature>
<evidence type="ECO:0000313" key="22">
    <source>
        <dbReference type="Proteomes" id="UP000054081"/>
    </source>
</evidence>
<keyword evidence="11" id="KW-0325">Glycoprotein</keyword>
<gene>
    <name evidence="21" type="ORF">AS28_11242</name>
</gene>
<keyword evidence="12" id="KW-0739">Sodium transport</keyword>
<evidence type="ECO:0000256" key="9">
    <source>
        <dbReference type="ARBA" id="ARBA00023065"/>
    </source>
</evidence>
<sequence>FTPAEQFSVADLVVVVVYFSLNVAVGIWSSCRVNRNTVSGYFLAGRDMAWWPIGASLFASSEGSGLFIGLAGTGAAGGIAVTGFEWNATYALLALAWVFVPVYISSGIVTMPEYLQRRFGGERIRMYLSGLSLLLSIFTKISTDLYSGALFVQVCLGWDLYLSTVLMLVITGLYTIVGGLVAVIYTDALQTLIMVLGAIALAVKAFNEIGGYPNLEEAYLKAVPSKIVPNTTCHLPRADAMHLFRDPVSGDLPWTGMTFGLSVMATWYWCTDQVIVQRSLSAKSLSHAKAGSILASYLKMLPLFVIIMPGMISRVLYPATSACPHPARGGDSHAGKRLVIRVLTRWLRGLMIAVMMAALMSSLTSIFNSSSTLFTMDIWRKLRPGAGERELLLVGRVVTVVLVALSVVWIPILQSSSACMADGAGRGHPLRMGCRLGQGLAGWATPPCPFALQGAFWGLMAGLVLGLARMGLELAYPAPRCTPRSPPIMCSRMAWMPRASASPGPCHPPGGGRSPWPSVPHAHCLSVPGCCSAALGSQQPSKAEGPPAAALKDTTEPPFWARICGINAVVLMCINIFCYAYFA</sequence>
<dbReference type="STRING" id="9238.A0A093PF82"/>
<evidence type="ECO:0000256" key="2">
    <source>
        <dbReference type="ARBA" id="ARBA00006434"/>
    </source>
</evidence>
<protein>
    <recommendedName>
        <fullName evidence="15">Sodium/mannose cotransporter SLC5A10</fullName>
    </recommendedName>
    <alternativeName>
        <fullName evidence="16">Sodium/glucose cotransporter 5</fullName>
    </alternativeName>
    <alternativeName>
        <fullName evidence="17">Solute carrier family 5 member 10</fullName>
    </alternativeName>
</protein>
<evidence type="ECO:0000256" key="10">
    <source>
        <dbReference type="ARBA" id="ARBA00023136"/>
    </source>
</evidence>
<feature type="transmembrane region" description="Helical" evidence="20">
    <location>
        <begin position="6"/>
        <end position="28"/>
    </location>
</feature>
<dbReference type="PANTHER" id="PTHR11819:SF128">
    <property type="entry name" value="SODIUM_MANNOSE COTRANSPORTER SLC5A10"/>
    <property type="match status" value="1"/>
</dbReference>
<keyword evidence="5" id="KW-0762">Sugar transport</keyword>
<dbReference type="PANTHER" id="PTHR11819">
    <property type="entry name" value="SOLUTE CARRIER FAMILY 5"/>
    <property type="match status" value="1"/>
</dbReference>